<organism evidence="3 4">
    <name type="scientific">Vanrija albida</name>
    <dbReference type="NCBI Taxonomy" id="181172"/>
    <lineage>
        <taxon>Eukaryota</taxon>
        <taxon>Fungi</taxon>
        <taxon>Dikarya</taxon>
        <taxon>Basidiomycota</taxon>
        <taxon>Agaricomycotina</taxon>
        <taxon>Tremellomycetes</taxon>
        <taxon>Trichosporonales</taxon>
        <taxon>Trichosporonaceae</taxon>
        <taxon>Vanrija</taxon>
    </lineage>
</organism>
<dbReference type="Proteomes" id="UP001565368">
    <property type="component" value="Unassembled WGS sequence"/>
</dbReference>
<keyword evidence="1" id="KW-0732">Signal</keyword>
<dbReference type="Pfam" id="PF15024">
    <property type="entry name" value="Glyco_transf_18"/>
    <property type="match status" value="1"/>
</dbReference>
<evidence type="ECO:0000259" key="2">
    <source>
        <dbReference type="Pfam" id="PF15024"/>
    </source>
</evidence>
<evidence type="ECO:0000313" key="4">
    <source>
        <dbReference type="Proteomes" id="UP001565368"/>
    </source>
</evidence>
<protein>
    <recommendedName>
        <fullName evidence="2">Glycosyltransferase family 18 catalytic domain-containing protein</fullName>
    </recommendedName>
</protein>
<evidence type="ECO:0000313" key="3">
    <source>
        <dbReference type="EMBL" id="KAL1407717.1"/>
    </source>
</evidence>
<reference evidence="3 4" key="1">
    <citation type="submission" date="2023-08" db="EMBL/GenBank/DDBJ databases">
        <title>Annotated Genome Sequence of Vanrija albida AlHP1.</title>
        <authorList>
            <person name="Herzog R."/>
        </authorList>
    </citation>
    <scope>NUCLEOTIDE SEQUENCE [LARGE SCALE GENOMIC DNA]</scope>
    <source>
        <strain evidence="3 4">AlHP1</strain>
    </source>
</reference>
<dbReference type="EMBL" id="JBBXJM010000005">
    <property type="protein sequence ID" value="KAL1407717.1"/>
    <property type="molecule type" value="Genomic_DNA"/>
</dbReference>
<gene>
    <name evidence="3" type="ORF">Q8F55_007150</name>
</gene>
<dbReference type="RefSeq" id="XP_069207661.1">
    <property type="nucleotide sequence ID" value="XM_069355590.1"/>
</dbReference>
<name>A0ABR3PZI2_9TREE</name>
<feature type="chain" id="PRO_5047247498" description="Glycosyltransferase family 18 catalytic domain-containing protein" evidence="1">
    <location>
        <begin position="33"/>
        <end position="537"/>
    </location>
</feature>
<feature type="domain" description="Glycosyltransferase family 18 catalytic" evidence="2">
    <location>
        <begin position="345"/>
        <end position="486"/>
    </location>
</feature>
<accession>A0ABR3PZI2</accession>
<feature type="signal peptide" evidence="1">
    <location>
        <begin position="1"/>
        <end position="32"/>
    </location>
</feature>
<sequence>MSTKHPGMSSTRARSRRALALVLLLAVVASLALQLGALEAARTRGAPWAAWAFAVDECEGWEPHGAPEDDPPACLRARQFRQIQAFRAAEGTEWKLGNSDLRARAAIDRLERCVLGIVACPARPLVLGDFWYIYVKGSSESGEAVWLGDVQDAVEEQGYVYLALMPDLKRAYKNWAPTRLLSELVHQYWTDADHAFHCLSDPRCVRAEDYTPATNETQRHDVSAVKEHEFGRLPAWRVIGVSFWGSRPLHYDGAGINAGVHFGKVEGEEWAWHTLGQRWQIAPYNYPGHSYLPLSIEQRCLQSPVTPHAERENAVLILAKDSAYFSYRDYLTSAWPAIITALTAAGIEVWSTAKEVPGRPIPDGIKKLGVLTPTEYVATVGRAKALLGIGLPEISPSPYVAMCKATPVVMPYWTAQDSEWAQFSSHYQQHGPVNGLGEPHAYTYDIHNTTQMVAQVVAAVATPIAPFVPADMTMHAVRERTWAFLARDWEADYDEVVRANGGVPPAHSDTMRDRCFASGKCKVELLAGHEPEDKAAA</sequence>
<evidence type="ECO:0000256" key="1">
    <source>
        <dbReference type="SAM" id="SignalP"/>
    </source>
</evidence>
<keyword evidence="4" id="KW-1185">Reference proteome</keyword>
<comment type="caution">
    <text evidence="3">The sequence shown here is derived from an EMBL/GenBank/DDBJ whole genome shotgun (WGS) entry which is preliminary data.</text>
</comment>
<dbReference type="GeneID" id="95988193"/>
<dbReference type="InterPro" id="IPR026116">
    <property type="entry name" value="GT18_cat"/>
</dbReference>
<proteinExistence type="predicted"/>